<sequence>MSLLETSKNRDLQWRLLLLRHKPLQREYQTGTMLFWHINPFGPLELERLQPLLKLRNCCINQNYLWRISKWSQLQRVGSTARCGWILVGRASLKPEFVDIIKSVMVKKSA</sequence>
<comment type="caution">
    <text evidence="1">The sequence shown here is derived from an EMBL/GenBank/DDBJ whole genome shotgun (WGS) entry which is preliminary data.</text>
</comment>
<reference evidence="1" key="1">
    <citation type="submission" date="2023-05" db="EMBL/GenBank/DDBJ databases">
        <title>Nepenthes gracilis genome sequencing.</title>
        <authorList>
            <person name="Fukushima K."/>
        </authorList>
    </citation>
    <scope>NUCLEOTIDE SEQUENCE</scope>
    <source>
        <strain evidence="1">SING2019-196</strain>
    </source>
</reference>
<dbReference type="Proteomes" id="UP001279734">
    <property type="component" value="Unassembled WGS sequence"/>
</dbReference>
<keyword evidence="2" id="KW-1185">Reference proteome</keyword>
<evidence type="ECO:0000313" key="2">
    <source>
        <dbReference type="Proteomes" id="UP001279734"/>
    </source>
</evidence>
<protein>
    <submittedName>
        <fullName evidence="1">Uncharacterized protein</fullName>
    </submittedName>
</protein>
<gene>
    <name evidence="1" type="ORF">Nepgr_014592</name>
</gene>
<evidence type="ECO:0000313" key="1">
    <source>
        <dbReference type="EMBL" id="GMH12751.1"/>
    </source>
</evidence>
<accession>A0AAD3XQG6</accession>
<dbReference type="EMBL" id="BSYO01000012">
    <property type="protein sequence ID" value="GMH12751.1"/>
    <property type="molecule type" value="Genomic_DNA"/>
</dbReference>
<organism evidence="1 2">
    <name type="scientific">Nepenthes gracilis</name>
    <name type="common">Slender pitcher plant</name>
    <dbReference type="NCBI Taxonomy" id="150966"/>
    <lineage>
        <taxon>Eukaryota</taxon>
        <taxon>Viridiplantae</taxon>
        <taxon>Streptophyta</taxon>
        <taxon>Embryophyta</taxon>
        <taxon>Tracheophyta</taxon>
        <taxon>Spermatophyta</taxon>
        <taxon>Magnoliopsida</taxon>
        <taxon>eudicotyledons</taxon>
        <taxon>Gunneridae</taxon>
        <taxon>Pentapetalae</taxon>
        <taxon>Caryophyllales</taxon>
        <taxon>Nepenthaceae</taxon>
        <taxon>Nepenthes</taxon>
    </lineage>
</organism>
<proteinExistence type="predicted"/>
<dbReference type="AlphaFoldDB" id="A0AAD3XQG6"/>
<name>A0AAD3XQG6_NEPGR</name>